<keyword evidence="2" id="KW-1185">Reference proteome</keyword>
<evidence type="ECO:0000313" key="1">
    <source>
        <dbReference type="EMBL" id="ODQ82386.1"/>
    </source>
</evidence>
<dbReference type="RefSeq" id="XP_018987714.1">
    <property type="nucleotide sequence ID" value="XM_019130231.1"/>
</dbReference>
<accession>A0A1E3QXK9</accession>
<dbReference type="Proteomes" id="UP000094336">
    <property type="component" value="Unassembled WGS sequence"/>
</dbReference>
<dbReference type="EMBL" id="KV454426">
    <property type="protein sequence ID" value="ODQ82386.1"/>
    <property type="molecule type" value="Genomic_DNA"/>
</dbReference>
<gene>
    <name evidence="1" type="ORF">BABINDRAFT_164189</name>
</gene>
<sequence length="485" mass="54371">MSIPLGQVLDYNPSCVSEFPSVDEIILNPHARGFKFDIPFLVLGIFRDRTWPGNRPSLVYVTDLTTHDNLLDVNHVFLLGKTPGLPDNQIVTLSLTSSRTTTLLKELKRQRGMEPDIYDASSMDISEHCVLISAVGFLKVYSHRIEAYGLEMRLMPTYPDLKESEFVLLEPLFTRLQKVASTVWIRRHMVNTSESTRAGRSRPAPSLEGLNKRVRRNVEEELRLEIPGAKPTSENDKLAGFPQTSHLPSSYITIRPAGQLPSGVPASSKQIHLAELSQADLLKLHTTIHHGDCVSKSSTTAHPAGFPLHHLPQIHTTNSSPDDHPQVAYISRQTPEIVMAPPQSRQRKMIQEVSFSDLANYATKRHVGDVFRVAVRLVGVQPDGNLIVKPYKRTCKLLPVRLVFANPSVTTGRVASPDEFSAEVVDVPRFLGFEEVEEVLAGYPLVDVKMANVRERDLLEVNVKLCYSESLRECYWTCESKLDEI</sequence>
<dbReference type="OrthoDB" id="4075427at2759"/>
<proteinExistence type="predicted"/>
<reference evidence="2" key="1">
    <citation type="submission" date="2016-05" db="EMBL/GenBank/DDBJ databases">
        <title>Comparative genomics of biotechnologically important yeasts.</title>
        <authorList>
            <consortium name="DOE Joint Genome Institute"/>
            <person name="Riley R."/>
            <person name="Haridas S."/>
            <person name="Wolfe K.H."/>
            <person name="Lopes M.R."/>
            <person name="Hittinger C.T."/>
            <person name="Goker M."/>
            <person name="Salamov A."/>
            <person name="Wisecaver J."/>
            <person name="Long T.M."/>
            <person name="Aerts A.L."/>
            <person name="Barry K."/>
            <person name="Choi C."/>
            <person name="Clum A."/>
            <person name="Coughlan A.Y."/>
            <person name="Deshpande S."/>
            <person name="Douglass A.P."/>
            <person name="Hanson S.J."/>
            <person name="Klenk H.-P."/>
            <person name="Labutti K."/>
            <person name="Lapidus A."/>
            <person name="Lindquist E."/>
            <person name="Lipzen A."/>
            <person name="Meier-Kolthoff J.P."/>
            <person name="Ohm R.A."/>
            <person name="Otillar R.P."/>
            <person name="Pangilinan J."/>
            <person name="Peng Y."/>
            <person name="Rokas A."/>
            <person name="Rosa C.A."/>
            <person name="Scheuner C."/>
            <person name="Sibirny A.A."/>
            <person name="Slot J.C."/>
            <person name="Stielow J.B."/>
            <person name="Sun H."/>
            <person name="Kurtzman C.P."/>
            <person name="Blackwell M."/>
            <person name="Grigoriev I.V."/>
            <person name="Jeffries T.W."/>
        </authorList>
    </citation>
    <scope>NUCLEOTIDE SEQUENCE [LARGE SCALE GENOMIC DNA]</scope>
    <source>
        <strain evidence="2">NRRL Y-12698</strain>
    </source>
</reference>
<dbReference type="GeneID" id="30148084"/>
<organism evidence="1 2">
    <name type="scientific">Babjeviella inositovora NRRL Y-12698</name>
    <dbReference type="NCBI Taxonomy" id="984486"/>
    <lineage>
        <taxon>Eukaryota</taxon>
        <taxon>Fungi</taxon>
        <taxon>Dikarya</taxon>
        <taxon>Ascomycota</taxon>
        <taxon>Saccharomycotina</taxon>
        <taxon>Pichiomycetes</taxon>
        <taxon>Serinales incertae sedis</taxon>
        <taxon>Babjeviella</taxon>
    </lineage>
</organism>
<protein>
    <submittedName>
        <fullName evidence="1">Uncharacterized protein</fullName>
    </submittedName>
</protein>
<dbReference type="AlphaFoldDB" id="A0A1E3QXK9"/>
<evidence type="ECO:0000313" key="2">
    <source>
        <dbReference type="Proteomes" id="UP000094336"/>
    </source>
</evidence>
<name>A0A1E3QXK9_9ASCO</name>